<keyword evidence="2" id="KW-1133">Transmembrane helix</keyword>
<accession>A0AA46TMJ1</accession>
<dbReference type="GO" id="GO:0052689">
    <property type="term" value="F:carboxylic ester hydrolase activity"/>
    <property type="evidence" value="ECO:0007669"/>
    <property type="project" value="UniProtKB-ARBA"/>
</dbReference>
<dbReference type="KEGG" id="hqn:M0220_09455"/>
<dbReference type="EMBL" id="CP096973">
    <property type="protein sequence ID" value="UYO73128.1"/>
    <property type="molecule type" value="Genomic_DNA"/>
</dbReference>
<protein>
    <submittedName>
        <fullName evidence="4">Alpha/beta fold hydrolase</fullName>
    </submittedName>
</protein>
<evidence type="ECO:0000259" key="3">
    <source>
        <dbReference type="Pfam" id="PF12146"/>
    </source>
</evidence>
<feature type="transmembrane region" description="Helical" evidence="2">
    <location>
        <begin position="6"/>
        <end position="24"/>
    </location>
</feature>
<feature type="domain" description="Serine aminopeptidase S33" evidence="3">
    <location>
        <begin position="73"/>
        <end position="188"/>
    </location>
</feature>
<dbReference type="RefSeq" id="WP_264017473.1">
    <property type="nucleotide sequence ID" value="NZ_CP096973.1"/>
</dbReference>
<keyword evidence="5" id="KW-1185">Reference proteome</keyword>
<dbReference type="Pfam" id="PF12146">
    <property type="entry name" value="Hydrolase_4"/>
    <property type="match status" value="1"/>
</dbReference>
<dbReference type="Gene3D" id="3.40.50.1820">
    <property type="entry name" value="alpha/beta hydrolase"/>
    <property type="match status" value="1"/>
</dbReference>
<dbReference type="InterPro" id="IPR050261">
    <property type="entry name" value="FrsA_esterase"/>
</dbReference>
<evidence type="ECO:0000313" key="4">
    <source>
        <dbReference type="EMBL" id="UYO73128.1"/>
    </source>
</evidence>
<keyword evidence="1 4" id="KW-0378">Hydrolase</keyword>
<dbReference type="Proteomes" id="UP001164935">
    <property type="component" value="Chromosome"/>
</dbReference>
<proteinExistence type="predicted"/>
<reference evidence="4" key="1">
    <citation type="submission" date="2022-05" db="EMBL/GenBank/DDBJ databases">
        <title>Complete sequence of a novel PHA-producing Halomonas strain.</title>
        <authorList>
            <person name="Zheng Z."/>
        </authorList>
    </citation>
    <scope>NUCLEOTIDE SEQUENCE</scope>
    <source>
        <strain evidence="4">ZZQ-149</strain>
    </source>
</reference>
<dbReference type="PANTHER" id="PTHR22946">
    <property type="entry name" value="DIENELACTONE HYDROLASE DOMAIN-CONTAINING PROTEIN-RELATED"/>
    <property type="match status" value="1"/>
</dbReference>
<name>A0AA46TMJ1_9GAMM</name>
<dbReference type="InterPro" id="IPR029058">
    <property type="entry name" value="AB_hydrolase_fold"/>
</dbReference>
<dbReference type="PANTHER" id="PTHR22946:SF9">
    <property type="entry name" value="POLYKETIDE TRANSFERASE AF380"/>
    <property type="match status" value="1"/>
</dbReference>
<keyword evidence="2" id="KW-0812">Transmembrane</keyword>
<evidence type="ECO:0000256" key="1">
    <source>
        <dbReference type="ARBA" id="ARBA00022801"/>
    </source>
</evidence>
<keyword evidence="2" id="KW-0472">Membrane</keyword>
<gene>
    <name evidence="4" type="ORF">M0220_09455</name>
</gene>
<evidence type="ECO:0000256" key="2">
    <source>
        <dbReference type="SAM" id="Phobius"/>
    </source>
</evidence>
<dbReference type="SUPFAM" id="SSF53474">
    <property type="entry name" value="alpha/beta-Hydrolases"/>
    <property type="match status" value="1"/>
</dbReference>
<evidence type="ECO:0000313" key="5">
    <source>
        <dbReference type="Proteomes" id="UP001164935"/>
    </source>
</evidence>
<organism evidence="4 5">
    <name type="scientific">Halomonas qinghailakensis</name>
    <dbReference type="NCBI Taxonomy" id="2937790"/>
    <lineage>
        <taxon>Bacteria</taxon>
        <taxon>Pseudomonadati</taxon>
        <taxon>Pseudomonadota</taxon>
        <taxon>Gammaproteobacteria</taxon>
        <taxon>Oceanospirillales</taxon>
        <taxon>Halomonadaceae</taxon>
        <taxon>Halomonas</taxon>
    </lineage>
</organism>
<dbReference type="AlphaFoldDB" id="A0AA46TMJ1"/>
<sequence>MNLWLWASSIFIASILVAILFHCFHQRLRQQLTPAHEAVIDGENTYSPNRQTIRFTTMNGLTLEGWWFTTTHEQKGHAILTHGWGSNRTALLPLVPVLLAAGWNVLAFDVRNHGNSDEDTFSSMPRFAEDIDAALAWLHSNYDRRATALIGHSVGAAATLLAASRRSDITAVVSISSFAHPADMMKRWLAEKGIPFFPLGWYVLHYVERVIGYRFDAIAPLHTLAHISCPVLLVHGDSDCVIPQTDAYKLANQGGNAVLRLVRGGHDLTPSMTQHSDELVAFLQASVASKEAMCLAS</sequence>
<dbReference type="InterPro" id="IPR022742">
    <property type="entry name" value="Hydrolase_4"/>
</dbReference>